<evidence type="ECO:0000256" key="1">
    <source>
        <dbReference type="SAM" id="Coils"/>
    </source>
</evidence>
<evidence type="ECO:0000313" key="4">
    <source>
        <dbReference type="Proteomes" id="UP000799537"/>
    </source>
</evidence>
<dbReference type="EMBL" id="ML993621">
    <property type="protein sequence ID" value="KAF2161194.1"/>
    <property type="molecule type" value="Genomic_DNA"/>
</dbReference>
<dbReference type="GeneID" id="54562348"/>
<gene>
    <name evidence="3" type="ORF">M409DRAFT_28523</name>
</gene>
<dbReference type="Proteomes" id="UP000799537">
    <property type="component" value="Unassembled WGS sequence"/>
</dbReference>
<dbReference type="RefSeq" id="XP_033662083.1">
    <property type="nucleotide sequence ID" value="XM_033809076.1"/>
</dbReference>
<accession>A0A6A6C278</accession>
<feature type="coiled-coil region" evidence="1">
    <location>
        <begin position="9"/>
        <end position="65"/>
    </location>
</feature>
<sequence>MEDYLRVKLEDMEKSKREVEFELFRLKQNEQTGLVAEVEAMQDTINAASNKIRNKDAIIADVQNQLLNEKEYSSNLKSTIDSLKQVEAHKNSQVMTVKKAASNKQQAAQDTIQKLQRQLDEKSKEVVRFSTKWKRAKFDYDTLRKTLDTAGAKRKSDDVEQAPPKKQYRGACVEDSSGDEDDEEPLLQQWTRKTAVPIAGMAKIKLEKEDE</sequence>
<keyword evidence="4" id="KW-1185">Reference proteome</keyword>
<evidence type="ECO:0000256" key="2">
    <source>
        <dbReference type="SAM" id="MobiDB-lite"/>
    </source>
</evidence>
<organism evidence="3 4">
    <name type="scientific">Zasmidium cellare ATCC 36951</name>
    <dbReference type="NCBI Taxonomy" id="1080233"/>
    <lineage>
        <taxon>Eukaryota</taxon>
        <taxon>Fungi</taxon>
        <taxon>Dikarya</taxon>
        <taxon>Ascomycota</taxon>
        <taxon>Pezizomycotina</taxon>
        <taxon>Dothideomycetes</taxon>
        <taxon>Dothideomycetidae</taxon>
        <taxon>Mycosphaerellales</taxon>
        <taxon>Mycosphaerellaceae</taxon>
        <taxon>Zasmidium</taxon>
    </lineage>
</organism>
<protein>
    <submittedName>
        <fullName evidence="3">Uncharacterized protein</fullName>
    </submittedName>
</protein>
<dbReference type="AlphaFoldDB" id="A0A6A6C278"/>
<name>A0A6A6C278_ZASCE</name>
<proteinExistence type="predicted"/>
<feature type="compositionally biased region" description="Acidic residues" evidence="2">
    <location>
        <begin position="176"/>
        <end position="185"/>
    </location>
</feature>
<evidence type="ECO:0000313" key="3">
    <source>
        <dbReference type="EMBL" id="KAF2161194.1"/>
    </source>
</evidence>
<feature type="coiled-coil region" evidence="1">
    <location>
        <begin position="98"/>
        <end position="132"/>
    </location>
</feature>
<reference evidence="3" key="1">
    <citation type="journal article" date="2020" name="Stud. Mycol.">
        <title>101 Dothideomycetes genomes: a test case for predicting lifestyles and emergence of pathogens.</title>
        <authorList>
            <person name="Haridas S."/>
            <person name="Albert R."/>
            <person name="Binder M."/>
            <person name="Bloem J."/>
            <person name="Labutti K."/>
            <person name="Salamov A."/>
            <person name="Andreopoulos B."/>
            <person name="Baker S."/>
            <person name="Barry K."/>
            <person name="Bills G."/>
            <person name="Bluhm B."/>
            <person name="Cannon C."/>
            <person name="Castanera R."/>
            <person name="Culley D."/>
            <person name="Daum C."/>
            <person name="Ezra D."/>
            <person name="Gonzalez J."/>
            <person name="Henrissat B."/>
            <person name="Kuo A."/>
            <person name="Liang C."/>
            <person name="Lipzen A."/>
            <person name="Lutzoni F."/>
            <person name="Magnuson J."/>
            <person name="Mondo S."/>
            <person name="Nolan M."/>
            <person name="Ohm R."/>
            <person name="Pangilinan J."/>
            <person name="Park H.-J."/>
            <person name="Ramirez L."/>
            <person name="Alfaro M."/>
            <person name="Sun H."/>
            <person name="Tritt A."/>
            <person name="Yoshinaga Y."/>
            <person name="Zwiers L.-H."/>
            <person name="Turgeon B."/>
            <person name="Goodwin S."/>
            <person name="Spatafora J."/>
            <person name="Crous P."/>
            <person name="Grigoriev I."/>
        </authorList>
    </citation>
    <scope>NUCLEOTIDE SEQUENCE</scope>
    <source>
        <strain evidence="3">ATCC 36951</strain>
    </source>
</reference>
<feature type="region of interest" description="Disordered" evidence="2">
    <location>
        <begin position="149"/>
        <end position="185"/>
    </location>
</feature>
<keyword evidence="1" id="KW-0175">Coiled coil</keyword>